<protein>
    <submittedName>
        <fullName evidence="4">Response regulator receiver protein</fullName>
    </submittedName>
</protein>
<dbReference type="InterPro" id="IPR001789">
    <property type="entry name" value="Sig_transdc_resp-reg_receiver"/>
</dbReference>
<dbReference type="CDD" id="cd17552">
    <property type="entry name" value="REC_RR468-like"/>
    <property type="match status" value="1"/>
</dbReference>
<evidence type="ECO:0000256" key="2">
    <source>
        <dbReference type="PROSITE-ProRule" id="PRU00169"/>
    </source>
</evidence>
<dbReference type="PANTHER" id="PTHR44591">
    <property type="entry name" value="STRESS RESPONSE REGULATOR PROTEIN 1"/>
    <property type="match status" value="1"/>
</dbReference>
<dbReference type="PANTHER" id="PTHR44591:SF22">
    <property type="entry name" value="CHEY SUBFAMILY"/>
    <property type="match status" value="1"/>
</dbReference>
<evidence type="ECO:0000259" key="3">
    <source>
        <dbReference type="PROSITE" id="PS50110"/>
    </source>
</evidence>
<dbReference type="GO" id="GO:0000160">
    <property type="term" value="P:phosphorelay signal transduction system"/>
    <property type="evidence" value="ECO:0007669"/>
    <property type="project" value="InterPro"/>
</dbReference>
<evidence type="ECO:0000313" key="4">
    <source>
        <dbReference type="EMBL" id="ADN13387.1"/>
    </source>
</evidence>
<evidence type="ECO:0000256" key="1">
    <source>
        <dbReference type="ARBA" id="ARBA00022553"/>
    </source>
</evidence>
<dbReference type="InterPro" id="IPR050595">
    <property type="entry name" value="Bact_response_regulator"/>
</dbReference>
<dbReference type="PROSITE" id="PS50110">
    <property type="entry name" value="RESPONSE_REGULATORY"/>
    <property type="match status" value="1"/>
</dbReference>
<feature type="domain" description="Response regulatory" evidence="3">
    <location>
        <begin position="4"/>
        <end position="121"/>
    </location>
</feature>
<dbReference type="eggNOG" id="COG0745">
    <property type="taxonomic scope" value="Bacteria"/>
</dbReference>
<keyword evidence="1 2" id="KW-0597">Phosphoprotein</keyword>
<dbReference type="SUPFAM" id="SSF52172">
    <property type="entry name" value="CheY-like"/>
    <property type="match status" value="1"/>
</dbReference>
<feature type="modified residue" description="4-aspartylphosphate" evidence="2">
    <location>
        <position position="54"/>
    </location>
</feature>
<reference evidence="5" key="1">
    <citation type="journal article" date="2011" name="MBio">
        <title>Novel metabolic attributes of the genus Cyanothece, comprising a group of unicellular nitrogen-fixing Cyanobacteria.</title>
        <authorList>
            <person name="Bandyopadhyay A."/>
            <person name="Elvitigala T."/>
            <person name="Welsh E."/>
            <person name="Stockel J."/>
            <person name="Liberton M."/>
            <person name="Min H."/>
            <person name="Sherman L.A."/>
            <person name="Pakrasi H.B."/>
        </authorList>
    </citation>
    <scope>NUCLEOTIDE SEQUENCE [LARGE SCALE GENOMIC DNA]</scope>
    <source>
        <strain evidence="5">PCC 7822</strain>
    </source>
</reference>
<dbReference type="SMART" id="SM00448">
    <property type="entry name" value="REC"/>
    <property type="match status" value="1"/>
</dbReference>
<name>E0UIS8_GLOV7</name>
<accession>E0UIS8</accession>
<dbReference type="STRING" id="497965.Cyan7822_1388"/>
<evidence type="ECO:0000313" key="5">
    <source>
        <dbReference type="Proteomes" id="UP000008206"/>
    </source>
</evidence>
<sequence length="129" mass="14275">MTKRILIVDDDQDIRDVAQVAFEKFARWETITAASGAEGLEKAKMNALDAIVLDVSMPDMDGFSVFEKLQADPLTERIPVVLLTAKVLASDRQRFAQMGVAGVITKPFNPLTVWTEVAVLLGWDDDHKS</sequence>
<dbReference type="OrthoDB" id="424582at2"/>
<keyword evidence="5" id="KW-1185">Reference proteome</keyword>
<dbReference type="HOGENOM" id="CLU_000445_69_17_3"/>
<proteinExistence type="predicted"/>
<dbReference type="Pfam" id="PF00072">
    <property type="entry name" value="Response_reg"/>
    <property type="match status" value="1"/>
</dbReference>
<organism evidence="4 5">
    <name type="scientific">Gloeothece verrucosa (strain PCC 7822)</name>
    <name type="common">Cyanothece sp. (strain PCC 7822)</name>
    <dbReference type="NCBI Taxonomy" id="497965"/>
    <lineage>
        <taxon>Bacteria</taxon>
        <taxon>Bacillati</taxon>
        <taxon>Cyanobacteriota</taxon>
        <taxon>Cyanophyceae</taxon>
        <taxon>Oscillatoriophycideae</taxon>
        <taxon>Chroococcales</taxon>
        <taxon>Aphanothecaceae</taxon>
        <taxon>Gloeothece</taxon>
        <taxon>Gloeothece verrucosa</taxon>
    </lineage>
</organism>
<dbReference type="Gene3D" id="3.40.50.2300">
    <property type="match status" value="1"/>
</dbReference>
<dbReference type="EMBL" id="CP002198">
    <property type="protein sequence ID" value="ADN13387.1"/>
    <property type="molecule type" value="Genomic_DNA"/>
</dbReference>
<dbReference type="Proteomes" id="UP000008206">
    <property type="component" value="Chromosome"/>
</dbReference>
<dbReference type="InterPro" id="IPR011006">
    <property type="entry name" value="CheY-like_superfamily"/>
</dbReference>
<dbReference type="RefSeq" id="WP_013321494.1">
    <property type="nucleotide sequence ID" value="NC_014501.1"/>
</dbReference>
<dbReference type="AlphaFoldDB" id="E0UIS8"/>
<dbReference type="KEGG" id="cyj:Cyan7822_1388"/>
<gene>
    <name evidence="4" type="ordered locus">Cyan7822_1388</name>
</gene>